<dbReference type="AlphaFoldDB" id="A0A6S7GBX0"/>
<dbReference type="Proteomes" id="UP001152795">
    <property type="component" value="Unassembled WGS sequence"/>
</dbReference>
<sequence>MVFSSGAKKEVEQLPEAVQARIKSTVRYAKIWTGLVIVATGVLIASKPYLDKLRSQDEQNNVQIAKPRVKMDNE</sequence>
<keyword evidence="2" id="KW-1185">Reference proteome</keyword>
<dbReference type="EMBL" id="CACRXK020001069">
    <property type="protein sequence ID" value="CAB3986769.1"/>
    <property type="molecule type" value="Genomic_DNA"/>
</dbReference>
<name>A0A6S7GBX0_PARCT</name>
<protein>
    <submittedName>
        <fullName evidence="1">Uncharacterized protein</fullName>
    </submittedName>
</protein>
<proteinExistence type="predicted"/>
<accession>A0A6S7GBX0</accession>
<reference evidence="1" key="1">
    <citation type="submission" date="2020-04" db="EMBL/GenBank/DDBJ databases">
        <authorList>
            <person name="Alioto T."/>
            <person name="Alioto T."/>
            <person name="Gomez Garrido J."/>
        </authorList>
    </citation>
    <scope>NUCLEOTIDE SEQUENCE</scope>
    <source>
        <strain evidence="1">A484AB</strain>
    </source>
</reference>
<evidence type="ECO:0000313" key="1">
    <source>
        <dbReference type="EMBL" id="CAB3986769.1"/>
    </source>
</evidence>
<evidence type="ECO:0000313" key="2">
    <source>
        <dbReference type="Proteomes" id="UP001152795"/>
    </source>
</evidence>
<organism evidence="1 2">
    <name type="scientific">Paramuricea clavata</name>
    <name type="common">Red gorgonian</name>
    <name type="synonym">Violescent sea-whip</name>
    <dbReference type="NCBI Taxonomy" id="317549"/>
    <lineage>
        <taxon>Eukaryota</taxon>
        <taxon>Metazoa</taxon>
        <taxon>Cnidaria</taxon>
        <taxon>Anthozoa</taxon>
        <taxon>Octocorallia</taxon>
        <taxon>Malacalcyonacea</taxon>
        <taxon>Plexauridae</taxon>
        <taxon>Paramuricea</taxon>
    </lineage>
</organism>
<comment type="caution">
    <text evidence="1">The sequence shown here is derived from an EMBL/GenBank/DDBJ whole genome shotgun (WGS) entry which is preliminary data.</text>
</comment>
<gene>
    <name evidence="1" type="ORF">PACLA_8A038203</name>
</gene>